<keyword evidence="2 3" id="KW-0012">Acyltransferase</keyword>
<gene>
    <name evidence="4" type="ORF">B9Q30_15405</name>
</gene>
<keyword evidence="1 3" id="KW-0808">Transferase</keyword>
<dbReference type="GO" id="GO:0006535">
    <property type="term" value="P:cysteine biosynthetic process from serine"/>
    <property type="evidence" value="ECO:0007669"/>
    <property type="project" value="InterPro"/>
</dbReference>
<dbReference type="GO" id="GO:0009001">
    <property type="term" value="F:serine O-acetyltransferase activity"/>
    <property type="evidence" value="ECO:0007669"/>
    <property type="project" value="InterPro"/>
</dbReference>
<dbReference type="PANTHER" id="PTHR42811">
    <property type="entry name" value="SERINE ACETYLTRANSFERASE"/>
    <property type="match status" value="1"/>
</dbReference>
<dbReference type="InterPro" id="IPR045304">
    <property type="entry name" value="LbH_SAT"/>
</dbReference>
<dbReference type="Gene3D" id="2.160.10.10">
    <property type="entry name" value="Hexapeptide repeat proteins"/>
    <property type="match status" value="1"/>
</dbReference>
<proteinExistence type="inferred from homology"/>
<dbReference type="Proteomes" id="UP000229974">
    <property type="component" value="Unassembled WGS sequence"/>
</dbReference>
<evidence type="ECO:0000256" key="1">
    <source>
        <dbReference type="ARBA" id="ARBA00022679"/>
    </source>
</evidence>
<sequence length="190" mass="21398">MDKQARANHLRECLRREVMMSPKKFSWFRVLHKAIKCPNRRFHFWWRIASYWHHSDSNFLKKRAAKINRNLIFKYGTEIQLGAHIGPGMVISHHHGIVINGSAVIGHSLRIRQNTTIGITGANVHKEPISIVIGNNVSIGAGSCIIADKIRIGDNVVIGAMSFVNKDIPSNNTVYSEKTLHVIPNKLHAA</sequence>
<name>A0A2J0PYH8_9ENTR</name>
<dbReference type="AlphaFoldDB" id="A0A2J0PYH8"/>
<comment type="similarity">
    <text evidence="3">Belongs to the transferase hexapeptide repeat family.</text>
</comment>
<evidence type="ECO:0000313" key="4">
    <source>
        <dbReference type="EMBL" id="PJD84522.1"/>
    </source>
</evidence>
<dbReference type="OrthoDB" id="7058950at2"/>
<dbReference type="CDD" id="cd03354">
    <property type="entry name" value="LbH_SAT"/>
    <property type="match status" value="1"/>
</dbReference>
<accession>A0A2J0PYH8</accession>
<dbReference type="InterPro" id="IPR011004">
    <property type="entry name" value="Trimer_LpxA-like_sf"/>
</dbReference>
<protein>
    <recommendedName>
        <fullName evidence="3">Acetyltransferase</fullName>
        <ecNumber evidence="3">2.3.1.-</ecNumber>
    </recommendedName>
</protein>
<dbReference type="InterPro" id="IPR005881">
    <property type="entry name" value="Ser_O-AcTrfase"/>
</dbReference>
<dbReference type="GO" id="GO:0005737">
    <property type="term" value="C:cytoplasm"/>
    <property type="evidence" value="ECO:0007669"/>
    <property type="project" value="InterPro"/>
</dbReference>
<dbReference type="EC" id="2.3.1.-" evidence="3"/>
<dbReference type="PIRSF" id="PIRSF000441">
    <property type="entry name" value="CysE"/>
    <property type="match status" value="1"/>
</dbReference>
<evidence type="ECO:0000256" key="2">
    <source>
        <dbReference type="ARBA" id="ARBA00023315"/>
    </source>
</evidence>
<comment type="caution">
    <text evidence="4">The sequence shown here is derived from an EMBL/GenBank/DDBJ whole genome shotgun (WGS) entry which is preliminary data.</text>
</comment>
<reference evidence="4 5" key="1">
    <citation type="journal article" date="2017" name="J. Antimicrob. Chemother.">
        <title>Characterization of the population structure, drug resistance mechanisms and plasmids of the community-associated Enterobacter cloacae complex in China.</title>
        <authorList>
            <person name="Zhou K."/>
            <person name="Yu W."/>
            <person name="Cao X."/>
            <person name="Shen P."/>
            <person name="Lu H."/>
            <person name="Luo Q."/>
            <person name="Rossen J.W.A."/>
            <person name="Xiao Y."/>
        </authorList>
    </citation>
    <scope>NUCLEOTIDE SEQUENCE [LARGE SCALE GENOMIC DNA]</scope>
    <source>
        <strain evidence="4 5">ECC904</strain>
    </source>
</reference>
<dbReference type="RefSeq" id="WP_058692058.1">
    <property type="nucleotide sequence ID" value="NZ_CABGWF010000004.1"/>
</dbReference>
<dbReference type="SUPFAM" id="SSF51161">
    <property type="entry name" value="Trimeric LpxA-like enzymes"/>
    <property type="match status" value="1"/>
</dbReference>
<organism evidence="4 5">
    <name type="scientific">Enterobacter hormaechei</name>
    <dbReference type="NCBI Taxonomy" id="158836"/>
    <lineage>
        <taxon>Bacteria</taxon>
        <taxon>Pseudomonadati</taxon>
        <taxon>Pseudomonadota</taxon>
        <taxon>Gammaproteobacteria</taxon>
        <taxon>Enterobacterales</taxon>
        <taxon>Enterobacteriaceae</taxon>
        <taxon>Enterobacter</taxon>
        <taxon>Enterobacter cloacae complex</taxon>
    </lineage>
</organism>
<dbReference type="EMBL" id="NEEW01000006">
    <property type="protein sequence ID" value="PJD84522.1"/>
    <property type="molecule type" value="Genomic_DNA"/>
</dbReference>
<evidence type="ECO:0000256" key="3">
    <source>
        <dbReference type="PIRNR" id="PIRNR000441"/>
    </source>
</evidence>
<evidence type="ECO:0000313" key="5">
    <source>
        <dbReference type="Proteomes" id="UP000229974"/>
    </source>
</evidence>